<gene>
    <name evidence="1" type="ORF">ACOLOM_LOCUS1978</name>
</gene>
<organism evidence="1 2">
    <name type="scientific">Acaulospora colombiana</name>
    <dbReference type="NCBI Taxonomy" id="27376"/>
    <lineage>
        <taxon>Eukaryota</taxon>
        <taxon>Fungi</taxon>
        <taxon>Fungi incertae sedis</taxon>
        <taxon>Mucoromycota</taxon>
        <taxon>Glomeromycotina</taxon>
        <taxon>Glomeromycetes</taxon>
        <taxon>Diversisporales</taxon>
        <taxon>Acaulosporaceae</taxon>
        <taxon>Acaulospora</taxon>
    </lineage>
</organism>
<sequence>MKRKRDSVSSDPSQNEGNIEQLTIRLSSASSITTQILRYVDLSESQSNSSRDYEIVNFVRSRVTIILELIQELMDELEFIQLEDHVVDTYGQRVNSIVEQALRCQDLLGQLPLKDHEINLSDPNETSTRASE</sequence>
<dbReference type="EMBL" id="CAJVPT010002415">
    <property type="protein sequence ID" value="CAG8480711.1"/>
    <property type="molecule type" value="Genomic_DNA"/>
</dbReference>
<protein>
    <submittedName>
        <fullName evidence="1">14275_t:CDS:1</fullName>
    </submittedName>
</protein>
<proteinExistence type="predicted"/>
<evidence type="ECO:0000313" key="2">
    <source>
        <dbReference type="Proteomes" id="UP000789525"/>
    </source>
</evidence>
<accession>A0ACA9KMZ4</accession>
<keyword evidence="2" id="KW-1185">Reference proteome</keyword>
<name>A0ACA9KMZ4_9GLOM</name>
<comment type="caution">
    <text evidence="1">The sequence shown here is derived from an EMBL/GenBank/DDBJ whole genome shotgun (WGS) entry which is preliminary data.</text>
</comment>
<dbReference type="Proteomes" id="UP000789525">
    <property type="component" value="Unassembled WGS sequence"/>
</dbReference>
<evidence type="ECO:0000313" key="1">
    <source>
        <dbReference type="EMBL" id="CAG8480711.1"/>
    </source>
</evidence>
<reference evidence="1" key="1">
    <citation type="submission" date="2021-06" db="EMBL/GenBank/DDBJ databases">
        <authorList>
            <person name="Kallberg Y."/>
            <person name="Tangrot J."/>
            <person name="Rosling A."/>
        </authorList>
    </citation>
    <scope>NUCLEOTIDE SEQUENCE</scope>
    <source>
        <strain evidence="1">CL356</strain>
    </source>
</reference>